<protein>
    <submittedName>
        <fullName evidence="2">Uncharacterized protein</fullName>
    </submittedName>
</protein>
<name>A0A4R9JVF5_9LEPT</name>
<organism evidence="2 3">
    <name type="scientific">Leptospira ognonensis</name>
    <dbReference type="NCBI Taxonomy" id="2484945"/>
    <lineage>
        <taxon>Bacteria</taxon>
        <taxon>Pseudomonadati</taxon>
        <taxon>Spirochaetota</taxon>
        <taxon>Spirochaetia</taxon>
        <taxon>Leptospirales</taxon>
        <taxon>Leptospiraceae</taxon>
        <taxon>Leptospira</taxon>
    </lineage>
</organism>
<feature type="compositionally biased region" description="Acidic residues" evidence="1">
    <location>
        <begin position="42"/>
        <end position="58"/>
    </location>
</feature>
<evidence type="ECO:0000313" key="2">
    <source>
        <dbReference type="EMBL" id="TGL55899.1"/>
    </source>
</evidence>
<sequence>MALILVTLILFTNGRSSDSARSANSDDDSDRTIRSTAKSLFDDPEFADAPAPEDDELSQAESLWPLALEKKPDNREKVKEEWRDFAAKYPKNFYIPRAIRPLRSDSEEKEALQVLDDFTAMDASFAADLSKNKWADAGSLPGAEPKKPAPAKQKAYFDYKINELESRIQMVEYWMANNAANANDKVNAEKDIKLWKKELATLEEVRSQVPKS</sequence>
<dbReference type="AlphaFoldDB" id="A0A4R9JVF5"/>
<dbReference type="OrthoDB" id="344756at2"/>
<feature type="compositionally biased region" description="Basic and acidic residues" evidence="1">
    <location>
        <begin position="68"/>
        <end position="79"/>
    </location>
</feature>
<feature type="region of interest" description="Disordered" evidence="1">
    <location>
        <begin position="16"/>
        <end position="79"/>
    </location>
</feature>
<dbReference type="EMBL" id="RQGD01000047">
    <property type="protein sequence ID" value="TGL55899.1"/>
    <property type="molecule type" value="Genomic_DNA"/>
</dbReference>
<accession>A0A4R9JVF5</accession>
<gene>
    <name evidence="2" type="ORF">EHQ58_18275</name>
</gene>
<dbReference type="Proteomes" id="UP000297693">
    <property type="component" value="Unassembled WGS sequence"/>
</dbReference>
<evidence type="ECO:0000313" key="3">
    <source>
        <dbReference type="Proteomes" id="UP000297693"/>
    </source>
</evidence>
<comment type="caution">
    <text evidence="2">The sequence shown here is derived from an EMBL/GenBank/DDBJ whole genome shotgun (WGS) entry which is preliminary data.</text>
</comment>
<proteinExistence type="predicted"/>
<evidence type="ECO:0000256" key="1">
    <source>
        <dbReference type="SAM" id="MobiDB-lite"/>
    </source>
</evidence>
<keyword evidence="3" id="KW-1185">Reference proteome</keyword>
<reference evidence="2" key="1">
    <citation type="journal article" date="2019" name="PLoS Negl. Trop. Dis.">
        <title>Revisiting the worldwide diversity of Leptospira species in the environment.</title>
        <authorList>
            <person name="Vincent A.T."/>
            <person name="Schiettekatte O."/>
            <person name="Bourhy P."/>
            <person name="Veyrier F.J."/>
            <person name="Picardeau M."/>
        </authorList>
    </citation>
    <scope>NUCLEOTIDE SEQUENCE [LARGE SCALE GENOMIC DNA]</scope>
    <source>
        <strain evidence="2">201702476</strain>
    </source>
</reference>